<dbReference type="PROSITE" id="PS51545">
    <property type="entry name" value="PIK_HELICAL"/>
    <property type="match status" value="1"/>
</dbReference>
<evidence type="ECO:0000256" key="5">
    <source>
        <dbReference type="ARBA" id="ARBA00022679"/>
    </source>
</evidence>
<dbReference type="Pfam" id="PF00454">
    <property type="entry name" value="PI3_PI4_kinase"/>
    <property type="match status" value="1"/>
</dbReference>
<dbReference type="GO" id="GO:0005802">
    <property type="term" value="C:trans-Golgi network"/>
    <property type="evidence" value="ECO:0007669"/>
    <property type="project" value="EnsemblFungi"/>
</dbReference>
<dbReference type="PANTHER" id="PTHR10048">
    <property type="entry name" value="PHOSPHATIDYLINOSITOL KINASE"/>
    <property type="match status" value="1"/>
</dbReference>
<dbReference type="InterPro" id="IPR000403">
    <property type="entry name" value="PI3/4_kinase_cat_dom"/>
</dbReference>
<dbReference type="InterPro" id="IPR042236">
    <property type="entry name" value="PI3K_accessory_sf"/>
</dbReference>
<dbReference type="InterPro" id="IPR018936">
    <property type="entry name" value="PI3/4_kinase_CS"/>
</dbReference>
<dbReference type="FunCoup" id="G0V586">
    <property type="interactions" value="910"/>
</dbReference>
<dbReference type="InterPro" id="IPR016024">
    <property type="entry name" value="ARM-type_fold"/>
</dbReference>
<comment type="similarity">
    <text evidence="3">Belongs to the PI3/PI4-kinase family. Type III PI4K subfamily.</text>
</comment>
<feature type="domain" description="PI3K/PI4K catalytic" evidence="9">
    <location>
        <begin position="790"/>
        <end position="1069"/>
    </location>
</feature>
<dbReference type="FunFam" id="1.10.1070.11:FF:000016">
    <property type="entry name" value="PIK1p Phosphatidylinositol 4-kinase"/>
    <property type="match status" value="1"/>
</dbReference>
<dbReference type="SUPFAM" id="SSF56112">
    <property type="entry name" value="Protein kinase-like (PK-like)"/>
    <property type="match status" value="1"/>
</dbReference>
<dbReference type="SUPFAM" id="SSF48371">
    <property type="entry name" value="ARM repeat"/>
    <property type="match status" value="1"/>
</dbReference>
<dbReference type="KEGG" id="ncs:NCAS_0A00620"/>
<dbReference type="InterPro" id="IPR011009">
    <property type="entry name" value="Kinase-like_dom_sf"/>
</dbReference>
<dbReference type="STRING" id="1064592.G0V586"/>
<dbReference type="Gene3D" id="1.10.1070.11">
    <property type="entry name" value="Phosphatidylinositol 3-/4-kinase, catalytic domain"/>
    <property type="match status" value="1"/>
</dbReference>
<dbReference type="GO" id="GO:0006897">
    <property type="term" value="P:endocytosis"/>
    <property type="evidence" value="ECO:0007669"/>
    <property type="project" value="EnsemblFungi"/>
</dbReference>
<dbReference type="PROSITE" id="PS00915">
    <property type="entry name" value="PI3_4_KINASE_1"/>
    <property type="match status" value="1"/>
</dbReference>
<dbReference type="Gene3D" id="1.25.40.70">
    <property type="entry name" value="Phosphatidylinositol 3-kinase, accessory domain (PIK)"/>
    <property type="match status" value="1"/>
</dbReference>
<dbReference type="CDD" id="cd05168">
    <property type="entry name" value="PI4Kc_III_beta"/>
    <property type="match status" value="1"/>
</dbReference>
<dbReference type="GO" id="GO:0046854">
    <property type="term" value="P:phosphatidylinositol phosphate biosynthetic process"/>
    <property type="evidence" value="ECO:0007669"/>
    <property type="project" value="EnsemblFungi"/>
</dbReference>
<dbReference type="Gene3D" id="3.30.1010.10">
    <property type="entry name" value="Phosphatidylinositol 3-kinase Catalytic Subunit, Chain A, domain 4"/>
    <property type="match status" value="1"/>
</dbReference>
<dbReference type="InterPro" id="IPR021601">
    <property type="entry name" value="Phosphatidylino_kinase_fungi"/>
</dbReference>
<dbReference type="GO" id="GO:0005634">
    <property type="term" value="C:nucleus"/>
    <property type="evidence" value="ECO:0007669"/>
    <property type="project" value="UniProtKB-SubCell"/>
</dbReference>
<dbReference type="Pfam" id="PF11522">
    <property type="entry name" value="Pik1"/>
    <property type="match status" value="1"/>
</dbReference>
<dbReference type="PANTHER" id="PTHR10048:SF22">
    <property type="entry name" value="PHOSPHATIDYLINOSITOL 4-KINASE BETA"/>
    <property type="match status" value="1"/>
</dbReference>
<dbReference type="InterPro" id="IPR036940">
    <property type="entry name" value="PI3/4_kinase_cat_sf"/>
</dbReference>
<dbReference type="GO" id="GO:0140504">
    <property type="term" value="P:microlipophagy"/>
    <property type="evidence" value="ECO:0007669"/>
    <property type="project" value="EnsemblFungi"/>
</dbReference>
<dbReference type="FunFam" id="3.30.1010.10:FF:000021">
    <property type="entry name" value="Phosphatidylinositol 4-kinase"/>
    <property type="match status" value="1"/>
</dbReference>
<organism evidence="11 12">
    <name type="scientific">Naumovozyma castellii</name>
    <name type="common">Yeast</name>
    <name type="synonym">Saccharomyces castellii</name>
    <dbReference type="NCBI Taxonomy" id="27288"/>
    <lineage>
        <taxon>Eukaryota</taxon>
        <taxon>Fungi</taxon>
        <taxon>Dikarya</taxon>
        <taxon>Ascomycota</taxon>
        <taxon>Saccharomycotina</taxon>
        <taxon>Saccharomycetes</taxon>
        <taxon>Saccharomycetales</taxon>
        <taxon>Saccharomycetaceae</taxon>
        <taxon>Naumovozyma</taxon>
    </lineage>
</organism>
<dbReference type="RefSeq" id="XP_003673013.1">
    <property type="nucleotide sequence ID" value="XM_003672965.1"/>
</dbReference>
<dbReference type="GO" id="GO:0042998">
    <property type="term" value="P:positive regulation of Golgi to plasma membrane protein transport"/>
    <property type="evidence" value="ECO:0007669"/>
    <property type="project" value="EnsemblFungi"/>
</dbReference>
<dbReference type="InterPro" id="IPR049160">
    <property type="entry name" value="PI4KB-PIK1_PIK"/>
</dbReference>
<name>G0V586_NAUCA</name>
<dbReference type="AlphaFoldDB" id="G0V586"/>
<evidence type="ECO:0000256" key="1">
    <source>
        <dbReference type="ARBA" id="ARBA00001686"/>
    </source>
</evidence>
<dbReference type="InterPro" id="IPR001263">
    <property type="entry name" value="PI3K_accessory_dom"/>
</dbReference>
<dbReference type="GO" id="GO:0050714">
    <property type="term" value="P:positive regulation of protein secretion"/>
    <property type="evidence" value="ECO:0007669"/>
    <property type="project" value="EnsemblFungi"/>
</dbReference>
<dbReference type="InterPro" id="IPR057754">
    <property type="entry name" value="PI4-kinase_beta/PIK1_cat"/>
</dbReference>
<dbReference type="GeneID" id="96900111"/>
<dbReference type="Pfam" id="PF21245">
    <property type="entry name" value="PI4KB-PIK1_PIK"/>
    <property type="match status" value="1"/>
</dbReference>
<keyword evidence="5" id="KW-0808">Transferase</keyword>
<evidence type="ECO:0000256" key="6">
    <source>
        <dbReference type="ARBA" id="ARBA00022777"/>
    </source>
</evidence>
<dbReference type="eggNOG" id="KOG0903">
    <property type="taxonomic scope" value="Eukaryota"/>
</dbReference>
<sequence length="1086" mass="122812">MQKMSNSTETEIDKPSSTSRILRENQRLLLRINSPEFSLYNCIELLYKHSDNIGIHYYLCQRLLTFPHSELQFYIPQLVQVLLTVETESMALEDLLMQLKNENPHFALLTFWQLQALLTDLSTDPESYGFQVARRVLNNLQSSLFNTSITDDESKQTKMHENVAPALVLMSMMMSTMALPQLSEMTKPLVESQGKRQKSYVFKIARNAIKNFTKNITMKNTLRNKSSNSTSKRSTATPPTTSSSTSSSASQMQPHPMYTSTTPTSPVDLVDVTMTKEDVSFRKQKSIEEHALNFDIVDDIGDQVFDDKILSSIKLPKRRSKFIDDSFVHRTYDEISMTQAPNGAKHNPNLDPSYEIDEESTINDNNKTRPELSKITDQFTNSMPDLHQPARRSDSFARHNTKIFRTNTQPGGVPLASDFNNSKQLSKLRSTNNLVDITKISTPKKIKLLKANYFRCETQFAIALESISQRLAQVPTEARLSALRAELSLMNRDLPAEVDIPTLLPPNKKGKLHKLVLITANEAQVLNSAEKVPYLLLIEYLRDEFDFDPTSEENEEFLKHSDKKGDLLFDLNYMSKKNDSKDDIVTLIPTSQSEREFSNTSYDSALASPSDVSLPESVQSNGNNNIMSSSTFNASKEMDLGDISMIRVKNQTDAEAFRNSVVLKSAAKVPVIPRDSQDRNPDLTFVKNLDGLMFKRTRGNSRDIHDETDELAEQMRVSALMLGQLDDQPPELSDSTNQIRAQIIASMKEVQDKFGYTNLEALHGAAGERKLKNDLLTGGIDSSYLGEDWTTKKERIRKTSEYGHLENWDLCSVIAKSGDDLRQEAFACQIIQAMAQIWVKEKVDIWVKKMKILITSANTGLVETITNAVSVHSIKKSLTKKMVEDGELDEKNGIASISDHFIRAFGDPKGFKYKRAQDNFASSLAAYSLICYILQVKDRHNGNIMIDNEGHVVHIDFGFMLSNSPGSVKFEAAPFKLTYEYVEVLGGTTGEPYKKFVRLTKDAFRALRKYSDQIVSMCEIMQKDNMQPCFQAGDQTSVQLKQRFCMEIPDEEIDDFVENILIGKSLGSIYTRGYDQFQLITQGIYS</sequence>
<proteinExistence type="inferred from homology"/>
<evidence type="ECO:0000256" key="7">
    <source>
        <dbReference type="ARBA" id="ARBA00023242"/>
    </source>
</evidence>
<dbReference type="InParanoid" id="G0V586"/>
<evidence type="ECO:0000259" key="9">
    <source>
        <dbReference type="PROSITE" id="PS50290"/>
    </source>
</evidence>
<reference evidence="12" key="1">
    <citation type="journal article" date="2011" name="Proc. Natl. Acad. Sci. U.S.A.">
        <title>Evolutionary erosion of yeast sex chromosomes by mating-type switching accidents.</title>
        <authorList>
            <person name="Gordon J.L."/>
            <person name="Armisen D."/>
            <person name="Proux-Wera E."/>
            <person name="Oheigeartaigh S.S."/>
            <person name="Byrne K.P."/>
            <person name="Wolfe K.H."/>
        </authorList>
    </citation>
    <scope>NUCLEOTIDE SEQUENCE [LARGE SCALE GENOMIC DNA]</scope>
    <source>
        <strain evidence="12">ATCC 76901 / BCRC 22586 / CBS 4309 / NBRC 1992 / NRRL Y-12630</strain>
    </source>
</reference>
<evidence type="ECO:0000256" key="2">
    <source>
        <dbReference type="ARBA" id="ARBA00004123"/>
    </source>
</evidence>
<protein>
    <recommendedName>
        <fullName evidence="4">1-phosphatidylinositol 4-kinase</fullName>
        <ecNumber evidence="4">2.7.1.67</ecNumber>
    </recommendedName>
</protein>
<feature type="domain" description="PIK helical" evidence="10">
    <location>
        <begin position="1"/>
        <end position="138"/>
    </location>
</feature>
<evidence type="ECO:0000259" key="10">
    <source>
        <dbReference type="PROSITE" id="PS51545"/>
    </source>
</evidence>
<dbReference type="FunFam" id="1.25.40.70:FF:000020">
    <property type="entry name" value="Phosphatidylinositol 4-kinase"/>
    <property type="match status" value="1"/>
</dbReference>
<dbReference type="GO" id="GO:2000786">
    <property type="term" value="P:positive regulation of autophagosome assembly"/>
    <property type="evidence" value="ECO:0007669"/>
    <property type="project" value="EnsemblFungi"/>
</dbReference>
<dbReference type="GO" id="GO:0016020">
    <property type="term" value="C:membrane"/>
    <property type="evidence" value="ECO:0007669"/>
    <property type="project" value="TreeGrafter"/>
</dbReference>
<feature type="compositionally biased region" description="Low complexity" evidence="8">
    <location>
        <begin position="219"/>
        <end position="250"/>
    </location>
</feature>
<dbReference type="OrthoDB" id="10264149at2759"/>
<dbReference type="HOGENOM" id="CLU_002446_2_0_1"/>
<reference key="2">
    <citation type="submission" date="2011-08" db="EMBL/GenBank/DDBJ databases">
        <title>Genome sequence of Naumovozyma castellii.</title>
        <authorList>
            <person name="Gordon J.L."/>
            <person name="Armisen D."/>
            <person name="Proux-Wera E."/>
            <person name="OhEigeartaigh S.S."/>
            <person name="Byrne K.P."/>
            <person name="Wolfe K.H."/>
        </authorList>
    </citation>
    <scope>NUCLEOTIDE SEQUENCE</scope>
    <source>
        <strain>Type strain:CBS 4309</strain>
    </source>
</reference>
<evidence type="ECO:0000256" key="3">
    <source>
        <dbReference type="ARBA" id="ARBA00006209"/>
    </source>
</evidence>
<accession>G0V586</accession>
<comment type="subcellular location">
    <subcellularLocation>
        <location evidence="2">Nucleus</location>
    </subcellularLocation>
</comment>
<evidence type="ECO:0000313" key="12">
    <source>
        <dbReference type="Proteomes" id="UP000001640"/>
    </source>
</evidence>
<dbReference type="InterPro" id="IPR015433">
    <property type="entry name" value="PI3/4_kinase"/>
</dbReference>
<dbReference type="PROSITE" id="PS00916">
    <property type="entry name" value="PI3_4_KINASE_2"/>
    <property type="match status" value="1"/>
</dbReference>
<dbReference type="GO" id="GO:0048015">
    <property type="term" value="P:phosphatidylinositol-mediated signaling"/>
    <property type="evidence" value="ECO:0007669"/>
    <property type="project" value="TreeGrafter"/>
</dbReference>
<dbReference type="OMA" id="ANYFRCE"/>
<dbReference type="SMART" id="SM00146">
    <property type="entry name" value="PI3Kc"/>
    <property type="match status" value="1"/>
</dbReference>
<dbReference type="EC" id="2.7.1.67" evidence="4"/>
<dbReference type="Gene3D" id="6.10.140.1260">
    <property type="match status" value="1"/>
</dbReference>
<dbReference type="EMBL" id="HE576752">
    <property type="protein sequence ID" value="CCC66622.1"/>
    <property type="molecule type" value="Genomic_DNA"/>
</dbReference>
<keyword evidence="7" id="KW-0539">Nucleus</keyword>
<keyword evidence="6" id="KW-0418">Kinase</keyword>
<evidence type="ECO:0000256" key="8">
    <source>
        <dbReference type="SAM" id="MobiDB-lite"/>
    </source>
</evidence>
<gene>
    <name evidence="11" type="primary">NCAS0A00620</name>
    <name evidence="11" type="ordered locus">NCAS_0A00620</name>
</gene>
<evidence type="ECO:0000256" key="4">
    <source>
        <dbReference type="ARBA" id="ARBA00012169"/>
    </source>
</evidence>
<dbReference type="GO" id="GO:0006995">
    <property type="term" value="P:cellular response to nitrogen starvation"/>
    <property type="evidence" value="ECO:0007669"/>
    <property type="project" value="EnsemblFungi"/>
</dbReference>
<feature type="region of interest" description="Disordered" evidence="8">
    <location>
        <begin position="215"/>
        <end position="267"/>
    </location>
</feature>
<dbReference type="GO" id="GO:0004430">
    <property type="term" value="F:1-phosphatidylinositol 4-kinase activity"/>
    <property type="evidence" value="ECO:0007669"/>
    <property type="project" value="UniProtKB-EC"/>
</dbReference>
<dbReference type="PROSITE" id="PS50290">
    <property type="entry name" value="PI3_4_KINASE_3"/>
    <property type="match status" value="1"/>
</dbReference>
<comment type="catalytic activity">
    <reaction evidence="1">
        <text>a 1,2-diacyl-sn-glycero-3-phospho-(1D-myo-inositol) + ATP = a 1,2-diacyl-sn-glycero-3-phospho-(1D-myo-inositol 4-phosphate) + ADP + H(+)</text>
        <dbReference type="Rhea" id="RHEA:19877"/>
        <dbReference type="ChEBI" id="CHEBI:15378"/>
        <dbReference type="ChEBI" id="CHEBI:30616"/>
        <dbReference type="ChEBI" id="CHEBI:57880"/>
        <dbReference type="ChEBI" id="CHEBI:58178"/>
        <dbReference type="ChEBI" id="CHEBI:456216"/>
        <dbReference type="EC" id="2.7.1.67"/>
    </reaction>
</comment>
<evidence type="ECO:0000313" key="11">
    <source>
        <dbReference type="EMBL" id="CCC66622.1"/>
    </source>
</evidence>
<dbReference type="Proteomes" id="UP000001640">
    <property type="component" value="Chromosome 1"/>
</dbReference>
<keyword evidence="12" id="KW-1185">Reference proteome</keyword>